<dbReference type="GeneID" id="36301411"/>
<dbReference type="Proteomes" id="UP000182126">
    <property type="component" value="Chromosome I"/>
</dbReference>
<dbReference type="InterPro" id="IPR017195">
    <property type="entry name" value="ABC_thiamin-permease_prd"/>
</dbReference>
<feature type="transmembrane region" description="Helical" evidence="1">
    <location>
        <begin position="76"/>
        <end position="109"/>
    </location>
</feature>
<evidence type="ECO:0000313" key="3">
    <source>
        <dbReference type="Proteomes" id="UP000182126"/>
    </source>
</evidence>
<accession>A0A1H1TAX5</accession>
<keyword evidence="1" id="KW-0812">Transmembrane</keyword>
<protein>
    <submittedName>
        <fullName evidence="2">ABC-type cobalt transport system, permease component</fullName>
    </submittedName>
</protein>
<dbReference type="EMBL" id="LT629770">
    <property type="protein sequence ID" value="SDS57455.1"/>
    <property type="molecule type" value="Genomic_DNA"/>
</dbReference>
<gene>
    <name evidence="2" type="ORF">SAMN04489809_2160</name>
</gene>
<name>A0A1H1TAX5_9MICO</name>
<dbReference type="RefSeq" id="WP_158698490.1">
    <property type="nucleotide sequence ID" value="NZ_CBDRLI010000001.1"/>
</dbReference>
<reference evidence="2 3" key="1">
    <citation type="submission" date="2016-10" db="EMBL/GenBank/DDBJ databases">
        <authorList>
            <person name="de Groot N.N."/>
        </authorList>
    </citation>
    <scope>NUCLEOTIDE SEQUENCE [LARGE SCALE GENOMIC DNA]</scope>
    <source>
        <strain evidence="2 3">DSM 15019</strain>
    </source>
</reference>
<dbReference type="AlphaFoldDB" id="A0A1H1TAX5"/>
<feature type="transmembrane region" description="Helical" evidence="1">
    <location>
        <begin position="121"/>
        <end position="142"/>
    </location>
</feature>
<sequence length="184" mass="18481">MSGPTAPVSSRRVPTSALLVSAALGAVQALVFLAVVPITSVLAAASPPAYALVAAVHTALPFLARVVTRVPGMATLAAFVTGVLTVAVSPIGLLGVVPLVLGGVVLDLALPFRRDAPVRPARVLLAGAVTGAVLFVVALPVFSPEHLVPPVLIGTLLGRVVGELAVAGVVLAVRRLLRRAGVAR</sequence>
<keyword evidence="1" id="KW-0472">Membrane</keyword>
<dbReference type="Pfam" id="PF09819">
    <property type="entry name" value="ABC_cobalt"/>
    <property type="match status" value="1"/>
</dbReference>
<evidence type="ECO:0000256" key="1">
    <source>
        <dbReference type="SAM" id="Phobius"/>
    </source>
</evidence>
<keyword evidence="1" id="KW-1133">Transmembrane helix</keyword>
<evidence type="ECO:0000313" key="2">
    <source>
        <dbReference type="EMBL" id="SDS57455.1"/>
    </source>
</evidence>
<organism evidence="2 3">
    <name type="scientific">Microbacterium paraoxydans</name>
    <dbReference type="NCBI Taxonomy" id="199592"/>
    <lineage>
        <taxon>Bacteria</taxon>
        <taxon>Bacillati</taxon>
        <taxon>Actinomycetota</taxon>
        <taxon>Actinomycetes</taxon>
        <taxon>Micrococcales</taxon>
        <taxon>Microbacteriaceae</taxon>
        <taxon>Microbacterium</taxon>
    </lineage>
</organism>
<feature type="transmembrane region" description="Helical" evidence="1">
    <location>
        <begin position="148"/>
        <end position="173"/>
    </location>
</feature>
<proteinExistence type="predicted"/>